<organism evidence="4 5">
    <name type="scientific">Salmonella enterica subsp. enterica serovar Wilhelmsburg</name>
    <dbReference type="NCBI Taxonomy" id="1960126"/>
    <lineage>
        <taxon>Bacteria</taxon>
        <taxon>Pseudomonadati</taxon>
        <taxon>Pseudomonadota</taxon>
        <taxon>Gammaproteobacteria</taxon>
        <taxon>Enterobacterales</taxon>
        <taxon>Enterobacteriaceae</taxon>
        <taxon>Salmonella</taxon>
    </lineage>
</organism>
<keyword evidence="1" id="KW-0285">Flavoprotein</keyword>
<proteinExistence type="predicted"/>
<dbReference type="EC" id="1.1.5.3" evidence="4"/>
<sequence>SLAGNTVENLYAIGSVLAGFDPIAEGCGGGVCAVSALQAAHHIAERAGEQQ</sequence>
<protein>
    <submittedName>
        <fullName evidence="4">Anaerobic glycerol-3-phosphate dehydrogenase subunit B</fullName>
        <ecNumber evidence="4">1.1.5.3</ecNumber>
    </submittedName>
</protein>
<evidence type="ECO:0000313" key="4">
    <source>
        <dbReference type="EMBL" id="TGC88341.1"/>
    </source>
</evidence>
<evidence type="ECO:0000256" key="1">
    <source>
        <dbReference type="ARBA" id="ARBA00022630"/>
    </source>
</evidence>
<feature type="domain" description="FAD-dependent oxidoreductase 2 FAD-binding" evidence="3">
    <location>
        <begin position="3"/>
        <end position="31"/>
    </location>
</feature>
<dbReference type="InterPro" id="IPR003953">
    <property type="entry name" value="FAD-dep_OxRdtase_2_FAD-bd"/>
</dbReference>
<dbReference type="EMBL" id="PYKB01000991">
    <property type="protein sequence ID" value="TGC88341.1"/>
    <property type="molecule type" value="Genomic_DNA"/>
</dbReference>
<accession>A0A659QP85</accession>
<reference evidence="4 5" key="1">
    <citation type="submission" date="2018-03" db="EMBL/GenBank/DDBJ databases">
        <title>Non-Typhoidal Salmonella genome sequencing and assembly.</title>
        <authorList>
            <person name="Matchawe C."/>
        </authorList>
    </citation>
    <scope>NUCLEOTIDE SEQUENCE [LARGE SCALE GENOMIC DNA]</scope>
    <source>
        <strain evidence="4 5">35dea</strain>
    </source>
</reference>
<gene>
    <name evidence="4" type="ORF">C9F09_16535</name>
</gene>
<dbReference type="AlphaFoldDB" id="A0A659QP85"/>
<keyword evidence="2 4" id="KW-0560">Oxidoreductase</keyword>
<dbReference type="Proteomes" id="UP000298491">
    <property type="component" value="Unassembled WGS sequence"/>
</dbReference>
<dbReference type="GO" id="GO:0004368">
    <property type="term" value="F:glycerol-3-phosphate dehydrogenase (quinone) activity"/>
    <property type="evidence" value="ECO:0007669"/>
    <property type="project" value="UniProtKB-EC"/>
</dbReference>
<evidence type="ECO:0000259" key="3">
    <source>
        <dbReference type="Pfam" id="PF00890"/>
    </source>
</evidence>
<evidence type="ECO:0000313" key="5">
    <source>
        <dbReference type="Proteomes" id="UP000298491"/>
    </source>
</evidence>
<evidence type="ECO:0000256" key="2">
    <source>
        <dbReference type="ARBA" id="ARBA00023002"/>
    </source>
</evidence>
<comment type="caution">
    <text evidence="4">The sequence shown here is derived from an EMBL/GenBank/DDBJ whole genome shotgun (WGS) entry which is preliminary data.</text>
</comment>
<name>A0A659QP85_SALET</name>
<feature type="non-terminal residue" evidence="4">
    <location>
        <position position="1"/>
    </location>
</feature>
<dbReference type="Pfam" id="PF00890">
    <property type="entry name" value="FAD_binding_2"/>
    <property type="match status" value="1"/>
</dbReference>